<name>A0ABX0TBF2_9MICO</name>
<feature type="domain" description="Aminoglycoside phosphotransferase" evidence="1">
    <location>
        <begin position="69"/>
        <end position="278"/>
    </location>
</feature>
<organism evidence="2 3">
    <name type="scientific">Curtobacterium salicis</name>
    <dbReference type="NCBI Taxonomy" id="1779862"/>
    <lineage>
        <taxon>Bacteria</taxon>
        <taxon>Bacillati</taxon>
        <taxon>Actinomycetota</taxon>
        <taxon>Actinomycetes</taxon>
        <taxon>Micrococcales</taxon>
        <taxon>Microbacteriaceae</taxon>
        <taxon>Curtobacterium</taxon>
    </lineage>
</organism>
<reference evidence="2 3" key="1">
    <citation type="submission" date="2020-03" db="EMBL/GenBank/DDBJ databases">
        <title>Above-ground endophytic microbial communities from plants in different locations in the United States.</title>
        <authorList>
            <person name="Frank C."/>
        </authorList>
    </citation>
    <scope>NUCLEOTIDE SEQUENCE [LARGE SCALE GENOMIC DNA]</scope>
    <source>
        <strain evidence="2 3">WW7</strain>
    </source>
</reference>
<comment type="caution">
    <text evidence="2">The sequence shown here is derived from an EMBL/GenBank/DDBJ whole genome shotgun (WGS) entry which is preliminary data.</text>
</comment>
<dbReference type="RefSeq" id="WP_166780212.1">
    <property type="nucleotide sequence ID" value="NZ_JAAOYO010000003.1"/>
</dbReference>
<keyword evidence="3" id="KW-1185">Reference proteome</keyword>
<dbReference type="SUPFAM" id="SSF56112">
    <property type="entry name" value="Protein kinase-like (PK-like)"/>
    <property type="match status" value="1"/>
</dbReference>
<protein>
    <submittedName>
        <fullName evidence="2">Spectinomycin phosphotransferase</fullName>
    </submittedName>
</protein>
<dbReference type="Gene3D" id="3.30.200.20">
    <property type="entry name" value="Phosphorylase Kinase, domain 1"/>
    <property type="match status" value="1"/>
</dbReference>
<dbReference type="Proteomes" id="UP001318300">
    <property type="component" value="Unassembled WGS sequence"/>
</dbReference>
<evidence type="ECO:0000259" key="1">
    <source>
        <dbReference type="Pfam" id="PF01636"/>
    </source>
</evidence>
<sequence>MSRPDTVVAVRPTPEDARHWLARDFGITVADLAETEGGADPAAVVWRVVDVDGAVWAAKWTTRRTRTGTRLVAAITATGLDGVPAARLTTDGDARSRRRGGRLSVTRWSDGQDAATVGLDLDGWRRYGELLAAVHAHSGQEPDQRRGARRGIRRRRRPYRAQLRALDAQAADPTPPDDDVRRVVLDAWREARPRIALLSRGARLPSAPGAAPVPCHGDPHLGNVLVGPDGALRLIDWDEAVVAPRELDLHLVEFSVLFRPTGADELAAFRTGYGPVDLDETLLVRSASVRALEDLTSSAEAALTGTAADRAEGLRVFLGVLSPVGSASLVEPRLRAVLGAADAR</sequence>
<dbReference type="EMBL" id="JAAOYO010000003">
    <property type="protein sequence ID" value="NII41105.1"/>
    <property type="molecule type" value="Genomic_DNA"/>
</dbReference>
<evidence type="ECO:0000313" key="3">
    <source>
        <dbReference type="Proteomes" id="UP001318300"/>
    </source>
</evidence>
<gene>
    <name evidence="2" type="ORF">E9228_001752</name>
</gene>
<dbReference type="InterPro" id="IPR011009">
    <property type="entry name" value="Kinase-like_dom_sf"/>
</dbReference>
<dbReference type="Gene3D" id="1.10.510.10">
    <property type="entry name" value="Transferase(Phosphotransferase) domain 1"/>
    <property type="match status" value="1"/>
</dbReference>
<accession>A0ABX0TBF2</accession>
<dbReference type="InterPro" id="IPR002575">
    <property type="entry name" value="Aminoglycoside_PTrfase"/>
</dbReference>
<evidence type="ECO:0000313" key="2">
    <source>
        <dbReference type="EMBL" id="NII41105.1"/>
    </source>
</evidence>
<proteinExistence type="predicted"/>
<dbReference type="Pfam" id="PF01636">
    <property type="entry name" value="APH"/>
    <property type="match status" value="1"/>
</dbReference>
<dbReference type="Gene3D" id="1.20.58.840">
    <property type="match status" value="1"/>
</dbReference>